<evidence type="ECO:0000256" key="7">
    <source>
        <dbReference type="ARBA" id="ARBA00023237"/>
    </source>
</evidence>
<evidence type="ECO:0000256" key="2">
    <source>
        <dbReference type="ARBA" id="ARBA00007613"/>
    </source>
</evidence>
<keyword evidence="4" id="KW-1134">Transmembrane beta strand</keyword>
<keyword evidence="6" id="KW-0472">Membrane</keyword>
<accession>A0A1A8TC10</accession>
<protein>
    <submittedName>
        <fullName evidence="8">Outer membrane efflux protein</fullName>
    </submittedName>
</protein>
<dbReference type="InterPro" id="IPR003423">
    <property type="entry name" value="OMP_efflux"/>
</dbReference>
<evidence type="ECO:0000256" key="3">
    <source>
        <dbReference type="ARBA" id="ARBA00022448"/>
    </source>
</evidence>
<evidence type="ECO:0000313" key="9">
    <source>
        <dbReference type="Proteomes" id="UP000092544"/>
    </source>
</evidence>
<keyword evidence="9" id="KW-1185">Reference proteome</keyword>
<dbReference type="OrthoDB" id="5607838at2"/>
<gene>
    <name evidence="8" type="ORF">MSP8886_01457</name>
</gene>
<dbReference type="InterPro" id="IPR051906">
    <property type="entry name" value="TolC-like"/>
</dbReference>
<comment type="similarity">
    <text evidence="2">Belongs to the outer membrane factor (OMF) (TC 1.B.17) family.</text>
</comment>
<dbReference type="Proteomes" id="UP000092544">
    <property type="component" value="Unassembled WGS sequence"/>
</dbReference>
<evidence type="ECO:0000256" key="6">
    <source>
        <dbReference type="ARBA" id="ARBA00023136"/>
    </source>
</evidence>
<dbReference type="PANTHER" id="PTHR30026">
    <property type="entry name" value="OUTER MEMBRANE PROTEIN TOLC"/>
    <property type="match status" value="1"/>
</dbReference>
<dbReference type="GO" id="GO:0015288">
    <property type="term" value="F:porin activity"/>
    <property type="evidence" value="ECO:0007669"/>
    <property type="project" value="TreeGrafter"/>
</dbReference>
<dbReference type="GO" id="GO:0009279">
    <property type="term" value="C:cell outer membrane"/>
    <property type="evidence" value="ECO:0007669"/>
    <property type="project" value="UniProtKB-SubCell"/>
</dbReference>
<dbReference type="Pfam" id="PF02321">
    <property type="entry name" value="OEP"/>
    <property type="match status" value="1"/>
</dbReference>
<dbReference type="EMBL" id="FLOB01000002">
    <property type="protein sequence ID" value="SBS29151.1"/>
    <property type="molecule type" value="Genomic_DNA"/>
</dbReference>
<dbReference type="AlphaFoldDB" id="A0A1A8TC10"/>
<evidence type="ECO:0000256" key="5">
    <source>
        <dbReference type="ARBA" id="ARBA00022692"/>
    </source>
</evidence>
<keyword evidence="5" id="KW-0812">Transmembrane</keyword>
<keyword evidence="3" id="KW-0813">Transport</keyword>
<reference evidence="8 9" key="1">
    <citation type="submission" date="2016-06" db="EMBL/GenBank/DDBJ databases">
        <authorList>
            <person name="Kjaerup R.B."/>
            <person name="Dalgaard T.S."/>
            <person name="Juul-Madsen H.R."/>
        </authorList>
    </citation>
    <scope>NUCLEOTIDE SEQUENCE [LARGE SCALE GENOMIC DNA]</scope>
    <source>
        <strain evidence="8 9">CECT 8886</strain>
    </source>
</reference>
<dbReference type="GO" id="GO:1990281">
    <property type="term" value="C:efflux pump complex"/>
    <property type="evidence" value="ECO:0007669"/>
    <property type="project" value="TreeGrafter"/>
</dbReference>
<evidence type="ECO:0000313" key="8">
    <source>
        <dbReference type="EMBL" id="SBS29151.1"/>
    </source>
</evidence>
<dbReference type="Gene3D" id="1.20.1600.10">
    <property type="entry name" value="Outer membrane efflux proteins (OEP)"/>
    <property type="match status" value="1"/>
</dbReference>
<dbReference type="GO" id="GO:0015562">
    <property type="term" value="F:efflux transmembrane transporter activity"/>
    <property type="evidence" value="ECO:0007669"/>
    <property type="project" value="InterPro"/>
</dbReference>
<proteinExistence type="inferred from homology"/>
<keyword evidence="7" id="KW-0998">Cell outer membrane</keyword>
<sequence length="462" mass="51788">MAKHNFLAFCHVLQSVYCRRFLIGKTHRIASVFLLSLLPLVASAEVLSLQQAVEKAVSQDDWLISSQQKENAIRALSQGMTALPDPKINVGLLNMPTDSFDFNQEAMTQFSVSVSQMFPAGDTLRLTGEKYAAQGDQMPLMRDNRRAMLAMEVSNLWLTAYSYEESIKLVKQNRTLFEQLHEVVESSYSSAYGRAKQQDLVRSELELIKLDHRLTQLRQAKENALKKLSQYILPAMAGQNKADQEITLKTTGEPIMVTPSNSRSSLSSNSLALAARLSQHPLVRIVDVQSNTAQIDKSIAEQKYKPEWGVTLGYGYRGDDLSGKDRADLASIAVSVSVPIFSSSRQDAQVKAASLQVESFLSEKQLVLNELMAKYRVLTSDITLLDQRIRLYQTKLLPSYRESAQAMLNAYTSNDGVFSDVVQARIATLNAHIELLNIRIERFKRLAELNYVMAQGEEVKLK</sequence>
<organism evidence="8 9">
    <name type="scientific">Marinomonas spartinae</name>
    <dbReference type="NCBI Taxonomy" id="1792290"/>
    <lineage>
        <taxon>Bacteria</taxon>
        <taxon>Pseudomonadati</taxon>
        <taxon>Pseudomonadota</taxon>
        <taxon>Gammaproteobacteria</taxon>
        <taxon>Oceanospirillales</taxon>
        <taxon>Oceanospirillaceae</taxon>
        <taxon>Marinomonas</taxon>
    </lineage>
</organism>
<name>A0A1A8TC10_9GAMM</name>
<dbReference type="SUPFAM" id="SSF56954">
    <property type="entry name" value="Outer membrane efflux proteins (OEP)"/>
    <property type="match status" value="1"/>
</dbReference>
<evidence type="ECO:0000256" key="4">
    <source>
        <dbReference type="ARBA" id="ARBA00022452"/>
    </source>
</evidence>
<dbReference type="PANTHER" id="PTHR30026:SF20">
    <property type="entry name" value="OUTER MEMBRANE PROTEIN TOLC"/>
    <property type="match status" value="1"/>
</dbReference>
<dbReference type="RefSeq" id="WP_083200853.1">
    <property type="nucleotide sequence ID" value="NZ_FLOB01000002.1"/>
</dbReference>
<dbReference type="STRING" id="1792290.MSP8886_01457"/>
<evidence type="ECO:0000256" key="1">
    <source>
        <dbReference type="ARBA" id="ARBA00004442"/>
    </source>
</evidence>
<comment type="subcellular location">
    <subcellularLocation>
        <location evidence="1">Cell outer membrane</location>
    </subcellularLocation>
</comment>